<protein>
    <recommendedName>
        <fullName evidence="8">DNA 3'-5' helicase</fullName>
        <ecNumber evidence="8">5.6.2.4</ecNumber>
    </recommendedName>
    <alternativeName>
        <fullName evidence="9">DNA 3'-5' helicase BLM</fullName>
    </alternativeName>
</protein>
<evidence type="ECO:0000256" key="6">
    <source>
        <dbReference type="ARBA" id="ARBA00023242"/>
    </source>
</evidence>
<evidence type="ECO:0000313" key="13">
    <source>
        <dbReference type="EMBL" id="KAK2552350.1"/>
    </source>
</evidence>
<dbReference type="Pfam" id="PF00270">
    <property type="entry name" value="DEAD"/>
    <property type="match status" value="1"/>
</dbReference>
<keyword evidence="6" id="KW-0539">Nucleus</keyword>
<evidence type="ECO:0000256" key="4">
    <source>
        <dbReference type="ARBA" id="ARBA00023125"/>
    </source>
</evidence>
<dbReference type="GO" id="GO:0043138">
    <property type="term" value="F:3'-5' DNA helicase activity"/>
    <property type="evidence" value="ECO:0007669"/>
    <property type="project" value="UniProtKB-EC"/>
</dbReference>
<organism evidence="13 14">
    <name type="scientific">Acropora cervicornis</name>
    <name type="common">Staghorn coral</name>
    <dbReference type="NCBI Taxonomy" id="6130"/>
    <lineage>
        <taxon>Eukaryota</taxon>
        <taxon>Metazoa</taxon>
        <taxon>Cnidaria</taxon>
        <taxon>Anthozoa</taxon>
        <taxon>Hexacorallia</taxon>
        <taxon>Scleractinia</taxon>
        <taxon>Astrocoeniina</taxon>
        <taxon>Acroporidae</taxon>
        <taxon>Acropora</taxon>
    </lineage>
</organism>
<dbReference type="PANTHER" id="PTHR13710">
    <property type="entry name" value="DNA HELICASE RECQ FAMILY MEMBER"/>
    <property type="match status" value="1"/>
</dbReference>
<dbReference type="SMART" id="SM00490">
    <property type="entry name" value="HELICc"/>
    <property type="match status" value="1"/>
</dbReference>
<proteinExistence type="inferred from homology"/>
<dbReference type="PROSITE" id="PS51194">
    <property type="entry name" value="HELICASE_CTER"/>
    <property type="match status" value="1"/>
</dbReference>
<comment type="similarity">
    <text evidence="1">Belongs to the helicase family. RecQ subfamily.</text>
</comment>
<comment type="caution">
    <text evidence="13">The sequence shown here is derived from an EMBL/GenBank/DDBJ whole genome shotgun (WGS) entry which is preliminary data.</text>
</comment>
<dbReference type="InterPro" id="IPR001650">
    <property type="entry name" value="Helicase_C-like"/>
</dbReference>
<feature type="domain" description="Helicase ATP-binding" evidence="11">
    <location>
        <begin position="37"/>
        <end position="229"/>
    </location>
</feature>
<dbReference type="InterPro" id="IPR014001">
    <property type="entry name" value="Helicase_ATP-bd"/>
</dbReference>
<evidence type="ECO:0000313" key="14">
    <source>
        <dbReference type="Proteomes" id="UP001249851"/>
    </source>
</evidence>
<dbReference type="PROSITE" id="PS51192">
    <property type="entry name" value="HELICASE_ATP_BIND_1"/>
    <property type="match status" value="1"/>
</dbReference>
<evidence type="ECO:0000256" key="8">
    <source>
        <dbReference type="ARBA" id="ARBA00034808"/>
    </source>
</evidence>
<dbReference type="GO" id="GO:0009378">
    <property type="term" value="F:four-way junction helicase activity"/>
    <property type="evidence" value="ECO:0007669"/>
    <property type="project" value="TreeGrafter"/>
</dbReference>
<sequence>MADKDILLFEIASALKSTVDSKFPEFDHLKLEQVLSIVQFVMRKDVFAVFLTGFGKSVIFQVIPSICSVLAARGLDYPEKPIIVVICPLVSLINSHVQELSFRGFSAACLSGDDIDEKGIERGNYSFILRSPESVICNEKWRKMLQTNVYQQRLFGLVTDEAHVVPKWSGGYGGVSGKEHFAAFRECFGKLEELRSLFPPLSPILALTATATSATKATVIESLSLCPDTFKVYVSPNRSNIFLHKMKKECGRLFRHFKLELGGNAYYPLHCVPSSANIIIGMYHHNTLKKHQERVLDSLFHESGVCRVVFASTALGMGVNIKDIRMVVHYGPPMHMVDFVQEMGRAGRDLQPAKAVLIYHGGHLRKYDKVIKKYARSEDTCLRQIILNEFDETESDLINSHNCCTICHQKCQCGLIECVVPLLDLADKQTHTKGATSHKSRKVDSNQKQLLQELLQDFRDELAAQGRSYFLPSEYSTGFSIMLIKAVLKKCKFLFTLDDAIELVPVYKKDHAVEILCMIKDVFDDIDINYACVAMLPEAEFSFDLEYGGHYDSEESSFDGGSEEASLSEMSGVSCL</sequence>
<dbReference type="GO" id="GO:0005524">
    <property type="term" value="F:ATP binding"/>
    <property type="evidence" value="ECO:0007669"/>
    <property type="project" value="UniProtKB-KW"/>
</dbReference>
<evidence type="ECO:0000256" key="2">
    <source>
        <dbReference type="ARBA" id="ARBA00022741"/>
    </source>
</evidence>
<dbReference type="Pfam" id="PF00271">
    <property type="entry name" value="Helicase_C"/>
    <property type="match status" value="1"/>
</dbReference>
<keyword evidence="2" id="KW-0547">Nucleotide-binding</keyword>
<dbReference type="EMBL" id="JARQWQ010000087">
    <property type="protein sequence ID" value="KAK2552350.1"/>
    <property type="molecule type" value="Genomic_DNA"/>
</dbReference>
<keyword evidence="3" id="KW-0067">ATP-binding</keyword>
<evidence type="ECO:0000256" key="7">
    <source>
        <dbReference type="ARBA" id="ARBA00034617"/>
    </source>
</evidence>
<dbReference type="InterPro" id="IPR011545">
    <property type="entry name" value="DEAD/DEAH_box_helicase_dom"/>
</dbReference>
<dbReference type="GO" id="GO:0005634">
    <property type="term" value="C:nucleus"/>
    <property type="evidence" value="ECO:0007669"/>
    <property type="project" value="TreeGrafter"/>
</dbReference>
<reference evidence="13" key="1">
    <citation type="journal article" date="2023" name="G3 (Bethesda)">
        <title>Whole genome assembly and annotation of the endangered Caribbean coral Acropora cervicornis.</title>
        <authorList>
            <person name="Selwyn J.D."/>
            <person name="Vollmer S.V."/>
        </authorList>
    </citation>
    <scope>NUCLEOTIDE SEQUENCE</scope>
    <source>
        <strain evidence="13">K2</strain>
    </source>
</reference>
<evidence type="ECO:0000259" key="12">
    <source>
        <dbReference type="PROSITE" id="PS51194"/>
    </source>
</evidence>
<keyword evidence="4" id="KW-0238">DNA-binding</keyword>
<evidence type="ECO:0000256" key="3">
    <source>
        <dbReference type="ARBA" id="ARBA00022840"/>
    </source>
</evidence>
<dbReference type="InterPro" id="IPR027417">
    <property type="entry name" value="P-loop_NTPase"/>
</dbReference>
<dbReference type="GO" id="GO:0005737">
    <property type="term" value="C:cytoplasm"/>
    <property type="evidence" value="ECO:0007669"/>
    <property type="project" value="TreeGrafter"/>
</dbReference>
<keyword evidence="5" id="KW-0413">Isomerase</keyword>
<comment type="catalytic activity">
    <reaction evidence="7">
        <text>Couples ATP hydrolysis with the unwinding of duplex DNA by translocating in the 3'-5' direction.</text>
        <dbReference type="EC" id="5.6.2.4"/>
    </reaction>
</comment>
<dbReference type="AlphaFoldDB" id="A0AAD9UWP7"/>
<dbReference type="GO" id="GO:0003677">
    <property type="term" value="F:DNA binding"/>
    <property type="evidence" value="ECO:0007669"/>
    <property type="project" value="UniProtKB-KW"/>
</dbReference>
<dbReference type="EC" id="5.6.2.4" evidence="8"/>
<keyword evidence="13" id="KW-0378">Hydrolase</keyword>
<dbReference type="Proteomes" id="UP001249851">
    <property type="component" value="Unassembled WGS sequence"/>
</dbReference>
<gene>
    <name evidence="13" type="ORF">P5673_026423</name>
</gene>
<evidence type="ECO:0000256" key="5">
    <source>
        <dbReference type="ARBA" id="ARBA00023235"/>
    </source>
</evidence>
<accession>A0AAD9UWP7</accession>
<evidence type="ECO:0000259" key="11">
    <source>
        <dbReference type="PROSITE" id="PS51192"/>
    </source>
</evidence>
<keyword evidence="13" id="KW-0347">Helicase</keyword>
<feature type="domain" description="Helicase C-terminal" evidence="12">
    <location>
        <begin position="228"/>
        <end position="398"/>
    </location>
</feature>
<keyword evidence="14" id="KW-1185">Reference proteome</keyword>
<reference evidence="13" key="2">
    <citation type="journal article" date="2023" name="Science">
        <title>Genomic signatures of disease resistance in endangered staghorn corals.</title>
        <authorList>
            <person name="Vollmer S.V."/>
            <person name="Selwyn J.D."/>
            <person name="Despard B.A."/>
            <person name="Roesel C.L."/>
        </authorList>
    </citation>
    <scope>NUCLEOTIDE SEQUENCE</scope>
    <source>
        <strain evidence="13">K2</strain>
    </source>
</reference>
<dbReference type="GO" id="GO:0005694">
    <property type="term" value="C:chromosome"/>
    <property type="evidence" value="ECO:0007669"/>
    <property type="project" value="TreeGrafter"/>
</dbReference>
<dbReference type="GO" id="GO:0000724">
    <property type="term" value="P:double-strand break repair via homologous recombination"/>
    <property type="evidence" value="ECO:0007669"/>
    <property type="project" value="TreeGrafter"/>
</dbReference>
<feature type="region of interest" description="Disordered" evidence="10">
    <location>
        <begin position="557"/>
        <end position="576"/>
    </location>
</feature>
<dbReference type="SMART" id="SM00487">
    <property type="entry name" value="DEXDc"/>
    <property type="match status" value="1"/>
</dbReference>
<evidence type="ECO:0000256" key="9">
    <source>
        <dbReference type="ARBA" id="ARBA00044542"/>
    </source>
</evidence>
<dbReference type="SUPFAM" id="SSF52540">
    <property type="entry name" value="P-loop containing nucleoside triphosphate hydrolases"/>
    <property type="match status" value="1"/>
</dbReference>
<dbReference type="PANTHER" id="PTHR13710:SF153">
    <property type="entry name" value="RECQ-LIKE DNA HELICASE BLM"/>
    <property type="match status" value="1"/>
</dbReference>
<evidence type="ECO:0000256" key="10">
    <source>
        <dbReference type="SAM" id="MobiDB-lite"/>
    </source>
</evidence>
<evidence type="ECO:0000256" key="1">
    <source>
        <dbReference type="ARBA" id="ARBA00005446"/>
    </source>
</evidence>
<dbReference type="Gene3D" id="3.40.50.300">
    <property type="entry name" value="P-loop containing nucleotide triphosphate hydrolases"/>
    <property type="match status" value="2"/>
</dbReference>
<name>A0AAD9UWP7_ACRCE</name>